<proteinExistence type="predicted"/>
<protein>
    <submittedName>
        <fullName evidence="1">Uncharacterized protein</fullName>
    </submittedName>
</protein>
<keyword evidence="2" id="KW-1185">Reference proteome</keyword>
<dbReference type="AlphaFoldDB" id="A0A0C3FI57"/>
<sequence>MTRNVSADVEDHDFEIGQCREVSLKIWIEFDLVCRKMSVIFAVVPWVLIKNLPDRTNMPNGPEELGGLVEHPELNTLIKSLEGCPGVT</sequence>
<gene>
    <name evidence="1" type="ORF">PILCRDRAFT_10291</name>
</gene>
<reference evidence="1 2" key="1">
    <citation type="submission" date="2014-04" db="EMBL/GenBank/DDBJ databases">
        <authorList>
            <consortium name="DOE Joint Genome Institute"/>
            <person name="Kuo A."/>
            <person name="Tarkka M."/>
            <person name="Buscot F."/>
            <person name="Kohler A."/>
            <person name="Nagy L.G."/>
            <person name="Floudas D."/>
            <person name="Copeland A."/>
            <person name="Barry K.W."/>
            <person name="Cichocki N."/>
            <person name="Veneault-Fourrey C."/>
            <person name="LaButti K."/>
            <person name="Lindquist E.A."/>
            <person name="Lipzen A."/>
            <person name="Lundell T."/>
            <person name="Morin E."/>
            <person name="Murat C."/>
            <person name="Sun H."/>
            <person name="Tunlid A."/>
            <person name="Henrissat B."/>
            <person name="Grigoriev I.V."/>
            <person name="Hibbett D.S."/>
            <person name="Martin F."/>
            <person name="Nordberg H.P."/>
            <person name="Cantor M.N."/>
            <person name="Hua S.X."/>
        </authorList>
    </citation>
    <scope>NUCLEOTIDE SEQUENCE [LARGE SCALE GENOMIC DNA]</scope>
    <source>
        <strain evidence="1 2">F 1598</strain>
    </source>
</reference>
<evidence type="ECO:0000313" key="2">
    <source>
        <dbReference type="Proteomes" id="UP000054166"/>
    </source>
</evidence>
<dbReference type="EMBL" id="KN833009">
    <property type="protein sequence ID" value="KIM79456.1"/>
    <property type="molecule type" value="Genomic_DNA"/>
</dbReference>
<name>A0A0C3FI57_PILCF</name>
<dbReference type="InParanoid" id="A0A0C3FI57"/>
<organism evidence="1 2">
    <name type="scientific">Piloderma croceum (strain F 1598)</name>
    <dbReference type="NCBI Taxonomy" id="765440"/>
    <lineage>
        <taxon>Eukaryota</taxon>
        <taxon>Fungi</taxon>
        <taxon>Dikarya</taxon>
        <taxon>Basidiomycota</taxon>
        <taxon>Agaricomycotina</taxon>
        <taxon>Agaricomycetes</taxon>
        <taxon>Agaricomycetidae</taxon>
        <taxon>Atheliales</taxon>
        <taxon>Atheliaceae</taxon>
        <taxon>Piloderma</taxon>
    </lineage>
</organism>
<dbReference type="HOGENOM" id="CLU_2469896_0_0_1"/>
<accession>A0A0C3FI57</accession>
<evidence type="ECO:0000313" key="1">
    <source>
        <dbReference type="EMBL" id="KIM79456.1"/>
    </source>
</evidence>
<reference evidence="2" key="2">
    <citation type="submission" date="2015-01" db="EMBL/GenBank/DDBJ databases">
        <title>Evolutionary Origins and Diversification of the Mycorrhizal Mutualists.</title>
        <authorList>
            <consortium name="DOE Joint Genome Institute"/>
            <consortium name="Mycorrhizal Genomics Consortium"/>
            <person name="Kohler A."/>
            <person name="Kuo A."/>
            <person name="Nagy L.G."/>
            <person name="Floudas D."/>
            <person name="Copeland A."/>
            <person name="Barry K.W."/>
            <person name="Cichocki N."/>
            <person name="Veneault-Fourrey C."/>
            <person name="LaButti K."/>
            <person name="Lindquist E.A."/>
            <person name="Lipzen A."/>
            <person name="Lundell T."/>
            <person name="Morin E."/>
            <person name="Murat C."/>
            <person name="Riley R."/>
            <person name="Ohm R."/>
            <person name="Sun H."/>
            <person name="Tunlid A."/>
            <person name="Henrissat B."/>
            <person name="Grigoriev I.V."/>
            <person name="Hibbett D.S."/>
            <person name="Martin F."/>
        </authorList>
    </citation>
    <scope>NUCLEOTIDE SEQUENCE [LARGE SCALE GENOMIC DNA]</scope>
    <source>
        <strain evidence="2">F 1598</strain>
    </source>
</reference>
<dbReference type="Proteomes" id="UP000054166">
    <property type="component" value="Unassembled WGS sequence"/>
</dbReference>